<comment type="subunit">
    <text evidence="7">Heterodimer of a catalytic subunit (MsrP) and a heme-binding subunit (MsrQ).</text>
</comment>
<dbReference type="AlphaFoldDB" id="A0A239JYK4"/>
<evidence type="ECO:0000256" key="5">
    <source>
        <dbReference type="ARBA" id="ARBA00023004"/>
    </source>
</evidence>
<dbReference type="InterPro" id="IPR013130">
    <property type="entry name" value="Fe3_Rdtase_TM_dom"/>
</dbReference>
<dbReference type="GO" id="GO:0005886">
    <property type="term" value="C:plasma membrane"/>
    <property type="evidence" value="ECO:0007669"/>
    <property type="project" value="UniProtKB-SubCell"/>
</dbReference>
<dbReference type="GO" id="GO:0009055">
    <property type="term" value="F:electron transfer activity"/>
    <property type="evidence" value="ECO:0007669"/>
    <property type="project" value="UniProtKB-UniRule"/>
</dbReference>
<feature type="transmembrane region" description="Helical" evidence="7">
    <location>
        <begin position="139"/>
        <end position="156"/>
    </location>
</feature>
<feature type="transmembrane region" description="Helical" evidence="7">
    <location>
        <begin position="199"/>
        <end position="217"/>
    </location>
</feature>
<comment type="caution">
    <text evidence="7">Lacks conserved residue(s) required for the propagation of feature annotation.</text>
</comment>
<reference evidence="9 10" key="1">
    <citation type="submission" date="2017-06" db="EMBL/GenBank/DDBJ databases">
        <authorList>
            <person name="Kim H.J."/>
            <person name="Triplett B.A."/>
        </authorList>
    </citation>
    <scope>NUCLEOTIDE SEQUENCE [LARGE SCALE GENOMIC DNA]</scope>
    <source>
        <strain evidence="9 10">DSM 18704</strain>
    </source>
</reference>
<feature type="transmembrane region" description="Helical" evidence="7">
    <location>
        <begin position="50"/>
        <end position="68"/>
    </location>
</feature>
<keyword evidence="7" id="KW-0288">FMN</keyword>
<keyword evidence="5 7" id="KW-0408">Iron</keyword>
<evidence type="ECO:0000313" key="10">
    <source>
        <dbReference type="Proteomes" id="UP000198356"/>
    </source>
</evidence>
<comment type="function">
    <text evidence="7">Part of the MsrPQ system that repairs oxidized cell envelope proteins containing methionine sulfoxide residues (Met-O), using respiratory chain electrons. Thus protects these proteins from oxidative-stress damage caused by reactive species of oxygen and chlorine. MsrPQ is essential for the maintenance of envelope integrity under bleach stress, rescuing a wide series of structurally unrelated cell envelope proteins from methionine oxidation. MsrQ provides electrons for reduction to the reductase catalytic subunit MsrP, using the quinone pool of the respiratory chain.</text>
</comment>
<gene>
    <name evidence="7" type="primary">msrQ</name>
    <name evidence="9" type="ORF">SAMN05421770_104188</name>
</gene>
<feature type="domain" description="Ferric oxidoreductase" evidence="8">
    <location>
        <begin position="47"/>
        <end position="185"/>
    </location>
</feature>
<dbReference type="EMBL" id="FZOU01000004">
    <property type="protein sequence ID" value="SNT10552.1"/>
    <property type="molecule type" value="Genomic_DNA"/>
</dbReference>
<comment type="similarity">
    <text evidence="7">Belongs to the MsrQ family.</text>
</comment>
<keyword evidence="7" id="KW-0349">Heme</keyword>
<evidence type="ECO:0000259" key="8">
    <source>
        <dbReference type="Pfam" id="PF01794"/>
    </source>
</evidence>
<organism evidence="9 10">
    <name type="scientific">Granulicella rosea</name>
    <dbReference type="NCBI Taxonomy" id="474952"/>
    <lineage>
        <taxon>Bacteria</taxon>
        <taxon>Pseudomonadati</taxon>
        <taxon>Acidobacteriota</taxon>
        <taxon>Terriglobia</taxon>
        <taxon>Terriglobales</taxon>
        <taxon>Acidobacteriaceae</taxon>
        <taxon>Granulicella</taxon>
    </lineage>
</organism>
<dbReference type="InterPro" id="IPR022837">
    <property type="entry name" value="MsrQ-like"/>
</dbReference>
<sequence length="234" mass="26625">MPTRAIPYLKAVLHLLCLLPMLYLAQQYRNGALANLADPTNYLTHFTGDWALWLLLVDLAITPVRRLNPSLAWLIRLRRMLGLWAFFYATLHLAIYVLLFSGYDLPTAWAGLQAGHLGEPWNQLKLIWPRMLDDVEKRPFIQVGLFAWVLLFALAATSPQRVLRAMGGKNWQRLHRTIYLAGIAAVVHYWWLVKAGVRTPWKVTAVLAVLLLARVVYAAMKRSQKTRTAASTAI</sequence>
<evidence type="ECO:0000256" key="4">
    <source>
        <dbReference type="ARBA" id="ARBA00022989"/>
    </source>
</evidence>
<evidence type="ECO:0000313" key="9">
    <source>
        <dbReference type="EMBL" id="SNT10552.1"/>
    </source>
</evidence>
<evidence type="ECO:0000256" key="1">
    <source>
        <dbReference type="ARBA" id="ARBA00004141"/>
    </source>
</evidence>
<dbReference type="PANTHER" id="PTHR36964">
    <property type="entry name" value="PROTEIN-METHIONINE-SULFOXIDE REDUCTASE HEME-BINDING SUBUNIT MSRQ"/>
    <property type="match status" value="1"/>
</dbReference>
<keyword evidence="7" id="KW-1003">Cell membrane</keyword>
<dbReference type="RefSeq" id="WP_089408847.1">
    <property type="nucleotide sequence ID" value="NZ_FZOU01000004.1"/>
</dbReference>
<dbReference type="Pfam" id="PF01794">
    <property type="entry name" value="Ferric_reduct"/>
    <property type="match status" value="1"/>
</dbReference>
<dbReference type="GO" id="GO:0010181">
    <property type="term" value="F:FMN binding"/>
    <property type="evidence" value="ECO:0007669"/>
    <property type="project" value="UniProtKB-UniRule"/>
</dbReference>
<keyword evidence="10" id="KW-1185">Reference proteome</keyword>
<dbReference type="PANTHER" id="PTHR36964:SF1">
    <property type="entry name" value="PROTEIN-METHIONINE-SULFOXIDE REDUCTASE HEME-BINDING SUBUNIT MSRQ"/>
    <property type="match status" value="1"/>
</dbReference>
<evidence type="ECO:0000256" key="2">
    <source>
        <dbReference type="ARBA" id="ARBA00022448"/>
    </source>
</evidence>
<evidence type="ECO:0000256" key="3">
    <source>
        <dbReference type="ARBA" id="ARBA00022692"/>
    </source>
</evidence>
<dbReference type="Proteomes" id="UP000198356">
    <property type="component" value="Unassembled WGS sequence"/>
</dbReference>
<dbReference type="OrthoDB" id="9788328at2"/>
<keyword evidence="6 7" id="KW-0472">Membrane</keyword>
<keyword evidence="2 7" id="KW-0813">Transport</keyword>
<dbReference type="GO" id="GO:0016679">
    <property type="term" value="F:oxidoreductase activity, acting on diphenols and related substances as donors"/>
    <property type="evidence" value="ECO:0007669"/>
    <property type="project" value="TreeGrafter"/>
</dbReference>
<keyword evidence="7" id="KW-0479">Metal-binding</keyword>
<keyword evidence="3 7" id="KW-0812">Transmembrane</keyword>
<proteinExistence type="inferred from homology"/>
<keyword evidence="7" id="KW-0285">Flavoprotein</keyword>
<comment type="cofactor">
    <cofactor evidence="7">
        <name>heme b</name>
        <dbReference type="ChEBI" id="CHEBI:60344"/>
    </cofactor>
    <text evidence="7">Binds 1 heme b (iron(II)-protoporphyrin IX) group per subunit.</text>
</comment>
<comment type="cofactor">
    <cofactor evidence="7">
        <name>FMN</name>
        <dbReference type="ChEBI" id="CHEBI:58210"/>
    </cofactor>
    <text evidence="7">Binds 1 FMN per subunit.</text>
</comment>
<dbReference type="HAMAP" id="MF_01207">
    <property type="entry name" value="MsrQ"/>
    <property type="match status" value="1"/>
</dbReference>
<name>A0A239JYK4_9BACT</name>
<keyword evidence="4 7" id="KW-1133">Transmembrane helix</keyword>
<evidence type="ECO:0000256" key="6">
    <source>
        <dbReference type="ARBA" id="ARBA00023136"/>
    </source>
</evidence>
<dbReference type="GO" id="GO:0030091">
    <property type="term" value="P:protein repair"/>
    <property type="evidence" value="ECO:0007669"/>
    <property type="project" value="UniProtKB-UniRule"/>
</dbReference>
<evidence type="ECO:0000256" key="7">
    <source>
        <dbReference type="HAMAP-Rule" id="MF_01207"/>
    </source>
</evidence>
<feature type="transmembrane region" description="Helical" evidence="7">
    <location>
        <begin position="177"/>
        <end position="193"/>
    </location>
</feature>
<keyword evidence="7" id="KW-0249">Electron transport</keyword>
<accession>A0A239JYK4</accession>
<comment type="subcellular location">
    <subcellularLocation>
        <location evidence="7">Cell membrane</location>
        <topology evidence="7">Multi-pass membrane protein</topology>
    </subcellularLocation>
    <subcellularLocation>
        <location evidence="1">Membrane</location>
        <topology evidence="1">Multi-pass membrane protein</topology>
    </subcellularLocation>
</comment>
<dbReference type="GO" id="GO:0020037">
    <property type="term" value="F:heme binding"/>
    <property type="evidence" value="ECO:0007669"/>
    <property type="project" value="UniProtKB-UniRule"/>
</dbReference>
<feature type="transmembrane region" description="Helical" evidence="7">
    <location>
        <begin position="80"/>
        <end position="99"/>
    </location>
</feature>
<dbReference type="GO" id="GO:0046872">
    <property type="term" value="F:metal ion binding"/>
    <property type="evidence" value="ECO:0007669"/>
    <property type="project" value="UniProtKB-KW"/>
</dbReference>
<protein>
    <recommendedName>
        <fullName evidence="7">Protein-methionine-sulfoxide reductase heme-binding subunit MsrQ</fullName>
    </recommendedName>
    <alternativeName>
        <fullName evidence="7">Flavocytochrome MsrQ</fullName>
    </alternativeName>
</protein>